<keyword evidence="2" id="KW-1185">Reference proteome</keyword>
<comment type="caution">
    <text evidence="1">The sequence shown here is derived from an EMBL/GenBank/DDBJ whole genome shotgun (WGS) entry which is preliminary data.</text>
</comment>
<dbReference type="RefSeq" id="WP_115548773.1">
    <property type="nucleotide sequence ID" value="NZ_QRGP01000001.1"/>
</dbReference>
<evidence type="ECO:0000313" key="2">
    <source>
        <dbReference type="Proteomes" id="UP000263833"/>
    </source>
</evidence>
<proteinExistence type="predicted"/>
<dbReference type="OrthoDB" id="7447229at2"/>
<dbReference type="AlphaFoldDB" id="A0A371BI88"/>
<name>A0A371BI88_9SPHN</name>
<dbReference type="EMBL" id="QRGP01000001">
    <property type="protein sequence ID" value="RDV07227.1"/>
    <property type="molecule type" value="Genomic_DNA"/>
</dbReference>
<evidence type="ECO:0000313" key="1">
    <source>
        <dbReference type="EMBL" id="RDV07227.1"/>
    </source>
</evidence>
<sequence>MRISTLIIAFASGCCALATKAEANEIQPLREAAETPDRVAEPFALAETVSDELLDQQRGGFVIHGMNVNLGADIRTYINGELMLRTTVSWTDAGVLKEQFAAQGISSANAASLNASALANGKISMDVGGTPVFAANDGQTMLVHRVENGLQNILVNTASNLDIIQQVDASVELGGYEAFHDSIMSNRLSDSISSAIGAMTIGAAFGQ</sequence>
<gene>
    <name evidence="1" type="ORF">DXH95_07625</name>
</gene>
<organism evidence="1 2">
    <name type="scientific">Sphingorhabdus pulchriflava</name>
    <dbReference type="NCBI Taxonomy" id="2292257"/>
    <lineage>
        <taxon>Bacteria</taxon>
        <taxon>Pseudomonadati</taxon>
        <taxon>Pseudomonadota</taxon>
        <taxon>Alphaproteobacteria</taxon>
        <taxon>Sphingomonadales</taxon>
        <taxon>Sphingomonadaceae</taxon>
        <taxon>Sphingorhabdus</taxon>
    </lineage>
</organism>
<protein>
    <submittedName>
        <fullName evidence="1">Uncharacterized protein</fullName>
    </submittedName>
</protein>
<accession>A0A371BI88</accession>
<dbReference type="Proteomes" id="UP000263833">
    <property type="component" value="Unassembled WGS sequence"/>
</dbReference>
<reference evidence="2" key="1">
    <citation type="submission" date="2018-08" db="EMBL/GenBank/DDBJ databases">
        <authorList>
            <person name="Kim S.-J."/>
            <person name="Jung G.-Y."/>
        </authorList>
    </citation>
    <scope>NUCLEOTIDE SEQUENCE [LARGE SCALE GENOMIC DNA]</scope>
    <source>
        <strain evidence="2">GY_G</strain>
    </source>
</reference>